<proteinExistence type="predicted"/>
<protein>
    <submittedName>
        <fullName evidence="2">Putative secreted protein</fullName>
    </submittedName>
</protein>
<keyword evidence="1" id="KW-0732">Signal</keyword>
<dbReference type="AlphaFoldDB" id="A0A6G5A1F1"/>
<evidence type="ECO:0000256" key="1">
    <source>
        <dbReference type="SAM" id="SignalP"/>
    </source>
</evidence>
<sequence length="117" mass="13011">MSTFCSLQGFHFCVFIQCAVCLSCYTHFTCVCVCIYRGTSLQTLLFLHRTFALSSSSSLLSTLESIKFKSHATNACYAVYYACGFWDCVVHKSYAVKEGSHRGQVLTVSCMSDDFGC</sequence>
<reference evidence="2" key="1">
    <citation type="submission" date="2020-03" db="EMBL/GenBank/DDBJ databases">
        <title>A transcriptome and proteome of the tick Rhipicephalus microplus shaped by the genetic composition of its hosts and developmental stage.</title>
        <authorList>
            <person name="Garcia G.R."/>
            <person name="Ribeiro J.M.C."/>
            <person name="Maruyama S.R."/>
            <person name="Gardinasse L.G."/>
            <person name="Nelson K."/>
            <person name="Ferreira B.R."/>
            <person name="Andrade T.G."/>
            <person name="Santos I.K.F.M."/>
        </authorList>
    </citation>
    <scope>NUCLEOTIDE SEQUENCE</scope>
    <source>
        <strain evidence="2">NSGR</strain>
        <tissue evidence="2">Salivary glands</tissue>
    </source>
</reference>
<feature type="chain" id="PRO_5026003031" evidence="1">
    <location>
        <begin position="22"/>
        <end position="117"/>
    </location>
</feature>
<dbReference type="EMBL" id="GIKN01002336">
    <property type="protein sequence ID" value="NIE44609.1"/>
    <property type="molecule type" value="Transcribed_RNA"/>
</dbReference>
<feature type="signal peptide" evidence="1">
    <location>
        <begin position="1"/>
        <end position="21"/>
    </location>
</feature>
<name>A0A6G5A1F1_RHIMP</name>
<evidence type="ECO:0000313" key="2">
    <source>
        <dbReference type="EMBL" id="NIE44609.1"/>
    </source>
</evidence>
<accession>A0A6G5A1F1</accession>
<organism evidence="2">
    <name type="scientific">Rhipicephalus microplus</name>
    <name type="common">Cattle tick</name>
    <name type="synonym">Boophilus microplus</name>
    <dbReference type="NCBI Taxonomy" id="6941"/>
    <lineage>
        <taxon>Eukaryota</taxon>
        <taxon>Metazoa</taxon>
        <taxon>Ecdysozoa</taxon>
        <taxon>Arthropoda</taxon>
        <taxon>Chelicerata</taxon>
        <taxon>Arachnida</taxon>
        <taxon>Acari</taxon>
        <taxon>Parasitiformes</taxon>
        <taxon>Ixodida</taxon>
        <taxon>Ixodoidea</taxon>
        <taxon>Ixodidae</taxon>
        <taxon>Rhipicephalinae</taxon>
        <taxon>Rhipicephalus</taxon>
        <taxon>Boophilus</taxon>
    </lineage>
</organism>